<dbReference type="InterPro" id="IPR042521">
    <property type="entry name" value="DYRK"/>
</dbReference>
<dbReference type="Gene3D" id="1.10.510.10">
    <property type="entry name" value="Transferase(Phosphotransferase) domain 1"/>
    <property type="match status" value="1"/>
</dbReference>
<keyword evidence="6" id="KW-0418">Kinase</keyword>
<evidence type="ECO:0000256" key="9">
    <source>
        <dbReference type="ARBA" id="ARBA00049308"/>
    </source>
</evidence>
<dbReference type="InterPro" id="IPR017441">
    <property type="entry name" value="Protein_kinase_ATP_BS"/>
</dbReference>
<evidence type="ECO:0000313" key="13">
    <source>
        <dbReference type="EMBL" id="UYV77757.1"/>
    </source>
</evidence>
<evidence type="ECO:0000259" key="12">
    <source>
        <dbReference type="PROSITE" id="PS50011"/>
    </source>
</evidence>
<keyword evidence="7 11" id="KW-0067">ATP-binding</keyword>
<dbReference type="EC" id="2.7.12.1" evidence="2"/>
<comment type="similarity">
    <text evidence="1">Belongs to the protein kinase superfamily. CMGC Ser/Thr protein kinase family. MNB/DYRK subfamily.</text>
</comment>
<evidence type="ECO:0000256" key="7">
    <source>
        <dbReference type="ARBA" id="ARBA00022840"/>
    </source>
</evidence>
<sequence>MSGLLGRDCPFPPHLKCYSNVDCHPDVLQIYGSRLNSYEQVEVPLYPEIWYLGLEAAKIEGDHGALHNSGYDDDTGSYIKVLHDHISYRYEILEVIGKGSFGQVIRALDHKTSQQVALKIIRNKKRFHQQALVEVKILDHLAKKDKDGGHNIIHMLDYFYFRNHLCITFELMGLHEFHEFMLLELFYDKQRPLPKVLFSFVQIERCVSRANLYELIKKNNYQGFSLSLIRRFAHSLVQCLRLLARESIIHCDLKPVILVVVQENILLKQKGSSSLKVIDFGSSCFVHQRVYTYIQSRFYRSPEVILGLPYGPAIDVWSLGCILAELYSGFPLFPGENEADQLACIMEVVGLPPPHVLDVATRRRLFFDSKGNPRTITNSKGKKRKPGSKSLASVIMCNEEEFVDFLTRCLE</sequence>
<comment type="catalytic activity">
    <reaction evidence="10">
        <text>L-tyrosyl-[protein] + ATP = O-phospho-L-tyrosyl-[protein] + ADP + H(+)</text>
        <dbReference type="Rhea" id="RHEA:10596"/>
        <dbReference type="Rhea" id="RHEA-COMP:10136"/>
        <dbReference type="Rhea" id="RHEA-COMP:20101"/>
        <dbReference type="ChEBI" id="CHEBI:15378"/>
        <dbReference type="ChEBI" id="CHEBI:30616"/>
        <dbReference type="ChEBI" id="CHEBI:46858"/>
        <dbReference type="ChEBI" id="CHEBI:61978"/>
        <dbReference type="ChEBI" id="CHEBI:456216"/>
        <dbReference type="EC" id="2.7.12.1"/>
    </reaction>
</comment>
<keyword evidence="3" id="KW-0723">Serine/threonine-protein kinase</keyword>
<dbReference type="Gene3D" id="3.30.200.20">
    <property type="entry name" value="Phosphorylase Kinase, domain 1"/>
    <property type="match status" value="1"/>
</dbReference>
<dbReference type="PROSITE" id="PS50011">
    <property type="entry name" value="PROTEIN_KINASE_DOM"/>
    <property type="match status" value="1"/>
</dbReference>
<evidence type="ECO:0000256" key="6">
    <source>
        <dbReference type="ARBA" id="ARBA00022777"/>
    </source>
</evidence>
<dbReference type="InterPro" id="IPR000719">
    <property type="entry name" value="Prot_kinase_dom"/>
</dbReference>
<evidence type="ECO:0000256" key="5">
    <source>
        <dbReference type="ARBA" id="ARBA00022741"/>
    </source>
</evidence>
<comment type="catalytic activity">
    <reaction evidence="8">
        <text>L-seryl-[protein] + ATP = O-phospho-L-seryl-[protein] + ADP + H(+)</text>
        <dbReference type="Rhea" id="RHEA:17989"/>
        <dbReference type="Rhea" id="RHEA-COMP:9863"/>
        <dbReference type="Rhea" id="RHEA-COMP:11604"/>
        <dbReference type="ChEBI" id="CHEBI:15378"/>
        <dbReference type="ChEBI" id="CHEBI:29999"/>
        <dbReference type="ChEBI" id="CHEBI:30616"/>
        <dbReference type="ChEBI" id="CHEBI:83421"/>
        <dbReference type="ChEBI" id="CHEBI:456216"/>
        <dbReference type="EC" id="2.7.12.1"/>
    </reaction>
</comment>
<dbReference type="Pfam" id="PF00069">
    <property type="entry name" value="Pkinase"/>
    <property type="match status" value="2"/>
</dbReference>
<comment type="catalytic activity">
    <reaction evidence="9">
        <text>L-threonyl-[protein] + ATP = O-phospho-L-threonyl-[protein] + ADP + H(+)</text>
        <dbReference type="Rhea" id="RHEA:46608"/>
        <dbReference type="Rhea" id="RHEA-COMP:11060"/>
        <dbReference type="Rhea" id="RHEA-COMP:11605"/>
        <dbReference type="ChEBI" id="CHEBI:15378"/>
        <dbReference type="ChEBI" id="CHEBI:30013"/>
        <dbReference type="ChEBI" id="CHEBI:30616"/>
        <dbReference type="ChEBI" id="CHEBI:61977"/>
        <dbReference type="ChEBI" id="CHEBI:456216"/>
        <dbReference type="EC" id="2.7.12.1"/>
    </reaction>
</comment>
<evidence type="ECO:0000256" key="1">
    <source>
        <dbReference type="ARBA" id="ARBA00008867"/>
    </source>
</evidence>
<dbReference type="EMBL" id="CP092877">
    <property type="protein sequence ID" value="UYV77757.1"/>
    <property type="molecule type" value="Genomic_DNA"/>
</dbReference>
<dbReference type="InterPro" id="IPR050494">
    <property type="entry name" value="Ser_Thr_dual-spec_kinase"/>
</dbReference>
<feature type="binding site" evidence="11">
    <location>
        <position position="119"/>
    </location>
    <ligand>
        <name>ATP</name>
        <dbReference type="ChEBI" id="CHEBI:30616"/>
    </ligand>
</feature>
<dbReference type="Gene3D" id="3.30.10.30">
    <property type="entry name" value="DYRK"/>
    <property type="match status" value="1"/>
</dbReference>
<keyword evidence="5 11" id="KW-0547">Nucleotide-binding</keyword>
<dbReference type="InterPro" id="IPR011009">
    <property type="entry name" value="Kinase-like_dom_sf"/>
</dbReference>
<proteinExistence type="inferred from homology"/>
<accession>A0ABY6L9E6</accession>
<evidence type="ECO:0000313" key="14">
    <source>
        <dbReference type="Proteomes" id="UP001235939"/>
    </source>
</evidence>
<organism evidence="13 14">
    <name type="scientific">Cordylochernes scorpioides</name>
    <dbReference type="NCBI Taxonomy" id="51811"/>
    <lineage>
        <taxon>Eukaryota</taxon>
        <taxon>Metazoa</taxon>
        <taxon>Ecdysozoa</taxon>
        <taxon>Arthropoda</taxon>
        <taxon>Chelicerata</taxon>
        <taxon>Arachnida</taxon>
        <taxon>Pseudoscorpiones</taxon>
        <taxon>Cheliferoidea</taxon>
        <taxon>Chernetidae</taxon>
        <taxon>Cordylochernes</taxon>
    </lineage>
</organism>
<keyword evidence="14" id="KW-1185">Reference proteome</keyword>
<dbReference type="Proteomes" id="UP001235939">
    <property type="component" value="Chromosome 15"/>
</dbReference>
<name>A0ABY6L9E6_9ARAC</name>
<dbReference type="PROSITE" id="PS00107">
    <property type="entry name" value="PROTEIN_KINASE_ATP"/>
    <property type="match status" value="1"/>
</dbReference>
<evidence type="ECO:0000256" key="3">
    <source>
        <dbReference type="ARBA" id="ARBA00022527"/>
    </source>
</evidence>
<dbReference type="PANTHER" id="PTHR24058">
    <property type="entry name" value="DUAL SPECIFICITY PROTEIN KINASE"/>
    <property type="match status" value="1"/>
</dbReference>
<evidence type="ECO:0000256" key="8">
    <source>
        <dbReference type="ARBA" id="ARBA00049003"/>
    </source>
</evidence>
<gene>
    <name evidence="13" type="ORF">LAZ67_15002174</name>
</gene>
<dbReference type="PANTHER" id="PTHR24058:SF22">
    <property type="entry name" value="DUAL SPECIFICITY TYROSINE-PHOSPHORYLATION-REGULATED KINASE 4"/>
    <property type="match status" value="1"/>
</dbReference>
<protein>
    <recommendedName>
        <fullName evidence="2">dual-specificity kinase</fullName>
        <ecNumber evidence="2">2.7.12.1</ecNumber>
    </recommendedName>
</protein>
<evidence type="ECO:0000256" key="11">
    <source>
        <dbReference type="PROSITE-ProRule" id="PRU10141"/>
    </source>
</evidence>
<evidence type="ECO:0000256" key="4">
    <source>
        <dbReference type="ARBA" id="ARBA00022679"/>
    </source>
</evidence>
<reference evidence="13 14" key="1">
    <citation type="submission" date="2022-01" db="EMBL/GenBank/DDBJ databases">
        <title>A chromosomal length assembly of Cordylochernes scorpioides.</title>
        <authorList>
            <person name="Zeh D."/>
            <person name="Zeh J."/>
        </authorList>
    </citation>
    <scope>NUCLEOTIDE SEQUENCE [LARGE SCALE GENOMIC DNA]</scope>
    <source>
        <strain evidence="13">IN4F17</strain>
        <tissue evidence="13">Whole Body</tissue>
    </source>
</reference>
<evidence type="ECO:0000256" key="10">
    <source>
        <dbReference type="ARBA" id="ARBA00051680"/>
    </source>
</evidence>
<dbReference type="SUPFAM" id="SSF56112">
    <property type="entry name" value="Protein kinase-like (PK-like)"/>
    <property type="match status" value="1"/>
</dbReference>
<keyword evidence="4" id="KW-0808">Transferase</keyword>
<evidence type="ECO:0000256" key="2">
    <source>
        <dbReference type="ARBA" id="ARBA00013203"/>
    </source>
</evidence>
<feature type="domain" description="Protein kinase" evidence="12">
    <location>
        <begin position="90"/>
        <end position="411"/>
    </location>
</feature>